<evidence type="ECO:0000256" key="4">
    <source>
        <dbReference type="ARBA" id="ARBA00022475"/>
    </source>
</evidence>
<keyword evidence="10" id="KW-1185">Reference proteome</keyword>
<keyword evidence="6 9" id="KW-0067">ATP-binding</keyword>
<keyword evidence="4" id="KW-1003">Cell membrane</keyword>
<dbReference type="Pfam" id="PF08352">
    <property type="entry name" value="oligo_HPY"/>
    <property type="match status" value="2"/>
</dbReference>
<organism evidence="9 10">
    <name type="scientific">Kineococcus endophyticus</name>
    <dbReference type="NCBI Taxonomy" id="1181883"/>
    <lineage>
        <taxon>Bacteria</taxon>
        <taxon>Bacillati</taxon>
        <taxon>Actinomycetota</taxon>
        <taxon>Actinomycetes</taxon>
        <taxon>Kineosporiales</taxon>
        <taxon>Kineosporiaceae</taxon>
        <taxon>Kineococcus</taxon>
    </lineage>
</organism>
<comment type="similarity">
    <text evidence="2">Belongs to the ABC transporter superfamily.</text>
</comment>
<dbReference type="PANTHER" id="PTHR43297">
    <property type="entry name" value="OLIGOPEPTIDE TRANSPORT ATP-BINDING PROTEIN APPD"/>
    <property type="match status" value="1"/>
</dbReference>
<dbReference type="RefSeq" id="WP_367635766.1">
    <property type="nucleotide sequence ID" value="NZ_JBFNQN010000001.1"/>
</dbReference>
<dbReference type="InterPro" id="IPR027417">
    <property type="entry name" value="P-loop_NTPase"/>
</dbReference>
<dbReference type="InterPro" id="IPR003593">
    <property type="entry name" value="AAA+_ATPase"/>
</dbReference>
<evidence type="ECO:0000256" key="1">
    <source>
        <dbReference type="ARBA" id="ARBA00004202"/>
    </source>
</evidence>
<reference evidence="9 10" key="1">
    <citation type="submission" date="2024-07" db="EMBL/GenBank/DDBJ databases">
        <authorList>
            <person name="Thanompreechachai J."/>
            <person name="Duangmal K."/>
        </authorList>
    </citation>
    <scope>NUCLEOTIDE SEQUENCE [LARGE SCALE GENOMIC DNA]</scope>
    <source>
        <strain evidence="9 10">KCTC 19886</strain>
    </source>
</reference>
<dbReference type="Pfam" id="PF00005">
    <property type="entry name" value="ABC_tran"/>
    <property type="match status" value="2"/>
</dbReference>
<dbReference type="EMBL" id="JBFNQN010000001">
    <property type="protein sequence ID" value="MEW9263162.1"/>
    <property type="molecule type" value="Genomic_DNA"/>
</dbReference>
<evidence type="ECO:0000256" key="2">
    <source>
        <dbReference type="ARBA" id="ARBA00005417"/>
    </source>
</evidence>
<feature type="domain" description="ABC transporter" evidence="8">
    <location>
        <begin position="12"/>
        <end position="261"/>
    </location>
</feature>
<protein>
    <submittedName>
        <fullName evidence="9">ABC transporter ATP-binding protein</fullName>
    </submittedName>
</protein>
<dbReference type="InterPro" id="IPR017871">
    <property type="entry name" value="ABC_transporter-like_CS"/>
</dbReference>
<feature type="domain" description="ABC transporter" evidence="8">
    <location>
        <begin position="313"/>
        <end position="556"/>
    </location>
</feature>
<gene>
    <name evidence="9" type="ORF">AB1207_00215</name>
</gene>
<keyword evidence="3" id="KW-0813">Transport</keyword>
<evidence type="ECO:0000259" key="8">
    <source>
        <dbReference type="PROSITE" id="PS50893"/>
    </source>
</evidence>
<evidence type="ECO:0000256" key="5">
    <source>
        <dbReference type="ARBA" id="ARBA00022741"/>
    </source>
</evidence>
<keyword evidence="5" id="KW-0547">Nucleotide-binding</keyword>
<dbReference type="PROSITE" id="PS00211">
    <property type="entry name" value="ABC_TRANSPORTER_1"/>
    <property type="match status" value="2"/>
</dbReference>
<dbReference type="SUPFAM" id="SSF52540">
    <property type="entry name" value="P-loop containing nucleoside triphosphate hydrolases"/>
    <property type="match status" value="2"/>
</dbReference>
<proteinExistence type="inferred from homology"/>
<dbReference type="CDD" id="cd03257">
    <property type="entry name" value="ABC_NikE_OppD_transporters"/>
    <property type="match status" value="2"/>
</dbReference>
<dbReference type="PANTHER" id="PTHR43297:SF2">
    <property type="entry name" value="DIPEPTIDE TRANSPORT ATP-BINDING PROTEIN DPPD"/>
    <property type="match status" value="1"/>
</dbReference>
<dbReference type="NCBIfam" id="NF008453">
    <property type="entry name" value="PRK11308.1"/>
    <property type="match status" value="2"/>
</dbReference>
<evidence type="ECO:0000256" key="7">
    <source>
        <dbReference type="ARBA" id="ARBA00023136"/>
    </source>
</evidence>
<comment type="subcellular location">
    <subcellularLocation>
        <location evidence="1">Cell membrane</location>
        <topology evidence="1">Peripheral membrane protein</topology>
    </subcellularLocation>
</comment>
<keyword evidence="7" id="KW-0472">Membrane</keyword>
<accession>A0ABV3P0T3</accession>
<evidence type="ECO:0000313" key="10">
    <source>
        <dbReference type="Proteomes" id="UP001555826"/>
    </source>
</evidence>
<sequence>MTPAAGGPLLSVRDLRIVFGTGAAATVAVAGASWDLGPGEVLAVVGESGSGKSVTALSLLGLLPGSAHVTGHAELAGHGDLLALTGEPLRRLRGAVVSMVFQDPGSTLNPVLTIGDQLTEAVRVHRPGTSRAAARTRALDLLETVRVPDPASRLRAYPHQLSGGQLQRVVIAMALADEPAGVVADEPTTALDVTVQADVLDLLRDLTVRRGTSVVLITHDMGVVADLADRVVVLRHGEVVETGTVREVLRAPRAEYTRELLAAVPQLPAADLGASADVGAVGNAHRAVPDDPARGSLPGLAPAPGAADPVLDVRGVSVTYGGRWRGGGLRALDEVDLRIGAGEVLGLVGESGSGKSTLAGVVNGLVRPTAGSVRIGGVDPTTLRGRELRAVRARVGVVFQNPYSSLDPRSSVADSVAEPLLLHTSDDPREVRERVAGLLDAVALPAGSGERFPHELSGGQRQRVAIARAIALGPDLLIADEPTSALDVSVQARVLDLLADLRARFGFASLFITHDLAVVGQVADRIAVLHRGRLVEEGPADAVLTRPLHPYTQRLVAAAPVTDPDEQHRRRTAWRALTS</sequence>
<evidence type="ECO:0000256" key="3">
    <source>
        <dbReference type="ARBA" id="ARBA00022448"/>
    </source>
</evidence>
<dbReference type="GO" id="GO:0005524">
    <property type="term" value="F:ATP binding"/>
    <property type="evidence" value="ECO:0007669"/>
    <property type="project" value="UniProtKB-KW"/>
</dbReference>
<dbReference type="Proteomes" id="UP001555826">
    <property type="component" value="Unassembled WGS sequence"/>
</dbReference>
<evidence type="ECO:0000256" key="6">
    <source>
        <dbReference type="ARBA" id="ARBA00022840"/>
    </source>
</evidence>
<dbReference type="InterPro" id="IPR013563">
    <property type="entry name" value="Oligopep_ABC_C"/>
</dbReference>
<name>A0ABV3P0T3_9ACTN</name>
<evidence type="ECO:0000313" key="9">
    <source>
        <dbReference type="EMBL" id="MEW9263162.1"/>
    </source>
</evidence>
<dbReference type="InterPro" id="IPR050388">
    <property type="entry name" value="ABC_Ni/Peptide_Import"/>
</dbReference>
<dbReference type="SMART" id="SM00382">
    <property type="entry name" value="AAA"/>
    <property type="match status" value="2"/>
</dbReference>
<dbReference type="InterPro" id="IPR003439">
    <property type="entry name" value="ABC_transporter-like_ATP-bd"/>
</dbReference>
<dbReference type="Gene3D" id="3.40.50.300">
    <property type="entry name" value="P-loop containing nucleotide triphosphate hydrolases"/>
    <property type="match status" value="2"/>
</dbReference>
<comment type="caution">
    <text evidence="9">The sequence shown here is derived from an EMBL/GenBank/DDBJ whole genome shotgun (WGS) entry which is preliminary data.</text>
</comment>
<dbReference type="PROSITE" id="PS50893">
    <property type="entry name" value="ABC_TRANSPORTER_2"/>
    <property type="match status" value="2"/>
</dbReference>